<proteinExistence type="inferred from homology"/>
<dbReference type="HAMAP" id="MF_02019">
    <property type="entry name" value="MurF"/>
    <property type="match status" value="1"/>
</dbReference>
<dbReference type="InterPro" id="IPR051046">
    <property type="entry name" value="MurCDEF_CellWall_CoF430Synth"/>
</dbReference>
<comment type="caution">
    <text evidence="10">Lacks conserved residue(s) required for the propagation of feature annotation.</text>
</comment>
<keyword evidence="2 10" id="KW-0436">Ligase</keyword>
<feature type="region of interest" description="Disordered" evidence="12">
    <location>
        <begin position="456"/>
        <end position="480"/>
    </location>
</feature>
<evidence type="ECO:0000256" key="1">
    <source>
        <dbReference type="ARBA" id="ARBA00022490"/>
    </source>
</evidence>
<feature type="domain" description="Mur ligase C-terminal" evidence="14">
    <location>
        <begin position="313"/>
        <end position="441"/>
    </location>
</feature>
<evidence type="ECO:0000256" key="12">
    <source>
        <dbReference type="SAM" id="MobiDB-lite"/>
    </source>
</evidence>
<dbReference type="PANTHER" id="PTHR43024">
    <property type="entry name" value="UDP-N-ACETYLMURAMOYL-TRIPEPTIDE--D-ALANYL-D-ALANINE LIGASE"/>
    <property type="match status" value="1"/>
</dbReference>
<dbReference type="UniPathway" id="UPA00219"/>
<dbReference type="SUPFAM" id="SSF63418">
    <property type="entry name" value="MurE/MurF N-terminal domain"/>
    <property type="match status" value="1"/>
</dbReference>
<dbReference type="InterPro" id="IPR036615">
    <property type="entry name" value="Mur_ligase_C_dom_sf"/>
</dbReference>
<dbReference type="GO" id="GO:0005524">
    <property type="term" value="F:ATP binding"/>
    <property type="evidence" value="ECO:0007669"/>
    <property type="project" value="UniProtKB-UniRule"/>
</dbReference>
<dbReference type="EMBL" id="CADCUM010000078">
    <property type="protein sequence ID" value="CAA9383382.1"/>
    <property type="molecule type" value="Genomic_DNA"/>
</dbReference>
<evidence type="ECO:0000313" key="16">
    <source>
        <dbReference type="EMBL" id="CAA9383382.1"/>
    </source>
</evidence>
<dbReference type="InterPro" id="IPR005863">
    <property type="entry name" value="UDP-N-AcMur_synth"/>
</dbReference>
<evidence type="ECO:0000256" key="9">
    <source>
        <dbReference type="ARBA" id="ARBA00023316"/>
    </source>
</evidence>
<dbReference type="GO" id="GO:0047480">
    <property type="term" value="F:UDP-N-acetylmuramoyl-tripeptide-D-alanyl-D-alanine ligase activity"/>
    <property type="evidence" value="ECO:0007669"/>
    <property type="project" value="UniProtKB-UniRule"/>
</dbReference>
<accession>A0A6J4NHX1</accession>
<keyword evidence="8 10" id="KW-0131">Cell cycle</keyword>
<evidence type="ECO:0000256" key="5">
    <source>
        <dbReference type="ARBA" id="ARBA00022840"/>
    </source>
</evidence>
<dbReference type="Pfam" id="PF01225">
    <property type="entry name" value="Mur_ligase"/>
    <property type="match status" value="1"/>
</dbReference>
<dbReference type="SUPFAM" id="SSF53244">
    <property type="entry name" value="MurD-like peptide ligases, peptide-binding domain"/>
    <property type="match status" value="1"/>
</dbReference>
<organism evidence="16">
    <name type="scientific">uncultured Nocardioides sp</name>
    <dbReference type="NCBI Taxonomy" id="198441"/>
    <lineage>
        <taxon>Bacteria</taxon>
        <taxon>Bacillati</taxon>
        <taxon>Actinomycetota</taxon>
        <taxon>Actinomycetes</taxon>
        <taxon>Propionibacteriales</taxon>
        <taxon>Nocardioidaceae</taxon>
        <taxon>Nocardioides</taxon>
        <taxon>environmental samples</taxon>
    </lineage>
</organism>
<feature type="domain" description="Mur ligase central" evidence="15">
    <location>
        <begin position="105"/>
        <end position="289"/>
    </location>
</feature>
<dbReference type="Gene3D" id="3.40.1190.10">
    <property type="entry name" value="Mur-like, catalytic domain"/>
    <property type="match status" value="1"/>
</dbReference>
<evidence type="ECO:0000256" key="2">
    <source>
        <dbReference type="ARBA" id="ARBA00022598"/>
    </source>
</evidence>
<keyword evidence="6 10" id="KW-0133">Cell shape</keyword>
<dbReference type="NCBIfam" id="TIGR01143">
    <property type="entry name" value="murF"/>
    <property type="match status" value="1"/>
</dbReference>
<keyword evidence="9 10" id="KW-0961">Cell wall biogenesis/degradation</keyword>
<evidence type="ECO:0000256" key="10">
    <source>
        <dbReference type="HAMAP-Rule" id="MF_02019"/>
    </source>
</evidence>
<comment type="subcellular location">
    <subcellularLocation>
        <location evidence="10 11">Cytoplasm</location>
    </subcellularLocation>
</comment>
<evidence type="ECO:0000256" key="7">
    <source>
        <dbReference type="ARBA" id="ARBA00022984"/>
    </source>
</evidence>
<dbReference type="EC" id="6.3.2.10" evidence="10 11"/>
<dbReference type="InterPro" id="IPR004101">
    <property type="entry name" value="Mur_ligase_C"/>
</dbReference>
<sequence>MIEMTLAEIATAVGGTLHGDAVVTGPAFVDTRTPHVGGLFVAVAGERVDGHDFAGTALAAGAAAVLGTRPTEAPTVVVDDTVRALGRLSRHVLDRLDTTTVHALTGSQGKTGVKDYLAAVLAQDGPTIATEGNFNNEIGVPLTVLRATPGTGHLVVEMGARGIGHIAYLCELAPPDVAAVLNVGTAHIGEFGSQEAIARGKGEIVEALRPEGTAVLNADDPLVAAMAGRTRARVLRFGRGGEVSAEDVTHDELGRPTFRLVHGGRSAEVRLRQLGSHQVANALAAAGMALAVGLPLDDVARALGDAVPASRWRMELREQGDGLVVVNDAYNANPESVEAALDTLNVISRRSGRRTVAVLGEMLELGEGSVAGHRRVGHFAAASRLDVLVTVGDAAADIADAARGHRTWRGEAVPTASRAEALEWLRHNVSAGDVVLVKASRGAALETVAEGLLAESVPDRLRPQPAHQPPHPRHEGTSTR</sequence>
<dbReference type="GO" id="GO:0051301">
    <property type="term" value="P:cell division"/>
    <property type="evidence" value="ECO:0007669"/>
    <property type="project" value="UniProtKB-KW"/>
</dbReference>
<dbReference type="GO" id="GO:0071555">
    <property type="term" value="P:cell wall organization"/>
    <property type="evidence" value="ECO:0007669"/>
    <property type="project" value="UniProtKB-KW"/>
</dbReference>
<evidence type="ECO:0000256" key="8">
    <source>
        <dbReference type="ARBA" id="ARBA00023306"/>
    </source>
</evidence>
<comment type="catalytic activity">
    <reaction evidence="10 11">
        <text>D-alanyl-D-alanine + UDP-N-acetyl-alpha-D-muramoyl-L-alanyl-gamma-D-glutamyl-meso-2,6-diaminopimelate + ATP = UDP-N-acetyl-alpha-D-muramoyl-L-alanyl-gamma-D-glutamyl-meso-2,6-diaminopimeloyl-D-alanyl-D-alanine + ADP + phosphate + H(+)</text>
        <dbReference type="Rhea" id="RHEA:28374"/>
        <dbReference type="ChEBI" id="CHEBI:15378"/>
        <dbReference type="ChEBI" id="CHEBI:30616"/>
        <dbReference type="ChEBI" id="CHEBI:43474"/>
        <dbReference type="ChEBI" id="CHEBI:57822"/>
        <dbReference type="ChEBI" id="CHEBI:61386"/>
        <dbReference type="ChEBI" id="CHEBI:83905"/>
        <dbReference type="ChEBI" id="CHEBI:456216"/>
        <dbReference type="EC" id="6.3.2.10"/>
    </reaction>
</comment>
<keyword evidence="1 10" id="KW-0963">Cytoplasm</keyword>
<comment type="function">
    <text evidence="10 11">Involved in cell wall formation. Catalyzes the final step in the synthesis of UDP-N-acetylmuramoyl-pentapeptide, the precursor of murein.</text>
</comment>
<reference evidence="16" key="1">
    <citation type="submission" date="2020-02" db="EMBL/GenBank/DDBJ databases">
        <authorList>
            <person name="Meier V. D."/>
        </authorList>
    </citation>
    <scope>NUCLEOTIDE SEQUENCE</scope>
    <source>
        <strain evidence="16">AVDCRST_MAG32</strain>
    </source>
</reference>
<dbReference type="GO" id="GO:0008360">
    <property type="term" value="P:regulation of cell shape"/>
    <property type="evidence" value="ECO:0007669"/>
    <property type="project" value="UniProtKB-KW"/>
</dbReference>
<evidence type="ECO:0000259" key="14">
    <source>
        <dbReference type="Pfam" id="PF02875"/>
    </source>
</evidence>
<dbReference type="GO" id="GO:0005737">
    <property type="term" value="C:cytoplasm"/>
    <property type="evidence" value="ECO:0007669"/>
    <property type="project" value="UniProtKB-SubCell"/>
</dbReference>
<evidence type="ECO:0000259" key="15">
    <source>
        <dbReference type="Pfam" id="PF08245"/>
    </source>
</evidence>
<dbReference type="GO" id="GO:0009252">
    <property type="term" value="P:peptidoglycan biosynthetic process"/>
    <property type="evidence" value="ECO:0007669"/>
    <property type="project" value="UniProtKB-UniRule"/>
</dbReference>
<dbReference type="InterPro" id="IPR000713">
    <property type="entry name" value="Mur_ligase_N"/>
</dbReference>
<dbReference type="InterPro" id="IPR036565">
    <property type="entry name" value="Mur-like_cat_sf"/>
</dbReference>
<feature type="domain" description="Mur ligase N-terminal catalytic" evidence="13">
    <location>
        <begin position="37"/>
        <end position="74"/>
    </location>
</feature>
<evidence type="ECO:0000256" key="3">
    <source>
        <dbReference type="ARBA" id="ARBA00022618"/>
    </source>
</evidence>
<dbReference type="Gene3D" id="3.40.1390.10">
    <property type="entry name" value="MurE/MurF, N-terminal domain"/>
    <property type="match status" value="1"/>
</dbReference>
<evidence type="ECO:0000259" key="13">
    <source>
        <dbReference type="Pfam" id="PF01225"/>
    </source>
</evidence>
<evidence type="ECO:0000256" key="6">
    <source>
        <dbReference type="ARBA" id="ARBA00022960"/>
    </source>
</evidence>
<comment type="similarity">
    <text evidence="10">Belongs to the MurCDEF family. MurF subfamily.</text>
</comment>
<dbReference type="InterPro" id="IPR035911">
    <property type="entry name" value="MurE/MurF_N"/>
</dbReference>
<keyword evidence="3 10" id="KW-0132">Cell division</keyword>
<dbReference type="Pfam" id="PF02875">
    <property type="entry name" value="Mur_ligase_C"/>
    <property type="match status" value="1"/>
</dbReference>
<gene>
    <name evidence="10" type="primary">murF</name>
    <name evidence="16" type="ORF">AVDCRST_MAG32-1813</name>
</gene>
<keyword evidence="7 10" id="KW-0573">Peptidoglycan synthesis</keyword>
<keyword evidence="5 10" id="KW-0067">ATP-binding</keyword>
<comment type="pathway">
    <text evidence="10 11">Cell wall biogenesis; peptidoglycan biosynthesis.</text>
</comment>
<dbReference type="PANTHER" id="PTHR43024:SF1">
    <property type="entry name" value="UDP-N-ACETYLMURAMOYL-TRIPEPTIDE--D-ALANYL-D-ALANINE LIGASE"/>
    <property type="match status" value="1"/>
</dbReference>
<protein>
    <recommendedName>
        <fullName evidence="10 11">UDP-N-acetylmuramoyl-tripeptide--D-alanyl-D-alanine ligase</fullName>
        <ecNumber evidence="10 11">6.3.2.10</ecNumber>
    </recommendedName>
    <alternativeName>
        <fullName evidence="10">D-alanyl-D-alanine-adding enzyme</fullName>
    </alternativeName>
</protein>
<evidence type="ECO:0000256" key="4">
    <source>
        <dbReference type="ARBA" id="ARBA00022741"/>
    </source>
</evidence>
<dbReference type="SUPFAM" id="SSF53623">
    <property type="entry name" value="MurD-like peptide ligases, catalytic domain"/>
    <property type="match status" value="1"/>
</dbReference>
<dbReference type="InterPro" id="IPR013221">
    <property type="entry name" value="Mur_ligase_cen"/>
</dbReference>
<dbReference type="Gene3D" id="3.90.190.20">
    <property type="entry name" value="Mur ligase, C-terminal domain"/>
    <property type="match status" value="1"/>
</dbReference>
<dbReference type="Pfam" id="PF08245">
    <property type="entry name" value="Mur_ligase_M"/>
    <property type="match status" value="1"/>
</dbReference>
<keyword evidence="4 10" id="KW-0547">Nucleotide-binding</keyword>
<name>A0A6J4NHX1_9ACTN</name>
<evidence type="ECO:0000256" key="11">
    <source>
        <dbReference type="RuleBase" id="RU004136"/>
    </source>
</evidence>
<dbReference type="AlphaFoldDB" id="A0A6J4NHX1"/>